<protein>
    <submittedName>
        <fullName evidence="2">Uncharacterized protein</fullName>
    </submittedName>
</protein>
<gene>
    <name evidence="2" type="ORF">SSP24_84050</name>
</gene>
<dbReference type="AlphaFoldDB" id="A0A4Y3VYL6"/>
<sequence length="142" mass="15809">MAWASSIRRNDECDSQDHQADPADQEEGGRVAWGQDDPERKHQQGGRHDRTDHGVHVAEGGRGEYRSAPHHRHQPRGSPDRTEGCLNGCLTSCLRMDIAKVILKTSRLLKYRDHPSFDYTCEPQCATLSNMPNTAISTTGSS</sequence>
<feature type="compositionally biased region" description="Basic and acidic residues" evidence="1">
    <location>
        <begin position="8"/>
        <end position="21"/>
    </location>
</feature>
<accession>A0A4Y3VYL6</accession>
<evidence type="ECO:0000256" key="1">
    <source>
        <dbReference type="SAM" id="MobiDB-lite"/>
    </source>
</evidence>
<dbReference type="Proteomes" id="UP000317881">
    <property type="component" value="Unassembled WGS sequence"/>
</dbReference>
<evidence type="ECO:0000313" key="2">
    <source>
        <dbReference type="EMBL" id="GEC10750.1"/>
    </source>
</evidence>
<name>A0A4Y3VYL6_9ACTN</name>
<evidence type="ECO:0000313" key="3">
    <source>
        <dbReference type="Proteomes" id="UP000317881"/>
    </source>
</evidence>
<feature type="compositionally biased region" description="Basic and acidic residues" evidence="1">
    <location>
        <begin position="37"/>
        <end position="67"/>
    </location>
</feature>
<reference evidence="2 3" key="1">
    <citation type="submission" date="2019-06" db="EMBL/GenBank/DDBJ databases">
        <title>Whole genome shotgun sequence of Streptomyces spinoverrucosus NBRC 14228.</title>
        <authorList>
            <person name="Hosoyama A."/>
            <person name="Uohara A."/>
            <person name="Ohji S."/>
            <person name="Ichikawa N."/>
        </authorList>
    </citation>
    <scope>NUCLEOTIDE SEQUENCE [LARGE SCALE GENOMIC DNA]</scope>
    <source>
        <strain evidence="2 3">NBRC 14228</strain>
    </source>
</reference>
<dbReference type="EMBL" id="BJND01000156">
    <property type="protein sequence ID" value="GEC10750.1"/>
    <property type="molecule type" value="Genomic_DNA"/>
</dbReference>
<keyword evidence="3" id="KW-1185">Reference proteome</keyword>
<organism evidence="2 3">
    <name type="scientific">Streptomyces spinoverrucosus</name>
    <dbReference type="NCBI Taxonomy" id="284043"/>
    <lineage>
        <taxon>Bacteria</taxon>
        <taxon>Bacillati</taxon>
        <taxon>Actinomycetota</taxon>
        <taxon>Actinomycetes</taxon>
        <taxon>Kitasatosporales</taxon>
        <taxon>Streptomycetaceae</taxon>
        <taxon>Streptomyces</taxon>
    </lineage>
</organism>
<comment type="caution">
    <text evidence="2">The sequence shown here is derived from an EMBL/GenBank/DDBJ whole genome shotgun (WGS) entry which is preliminary data.</text>
</comment>
<proteinExistence type="predicted"/>
<feature type="region of interest" description="Disordered" evidence="1">
    <location>
        <begin position="1"/>
        <end position="83"/>
    </location>
</feature>